<evidence type="ECO:0000259" key="1">
    <source>
        <dbReference type="Pfam" id="PF01522"/>
    </source>
</evidence>
<reference evidence="2 3" key="1">
    <citation type="submission" date="2017-03" db="EMBL/GenBank/DDBJ databases">
        <authorList>
            <person name="Afonso C.L."/>
            <person name="Miller P.J."/>
            <person name="Scott M.A."/>
            <person name="Spackman E."/>
            <person name="Goraichik I."/>
            <person name="Dimitrov K.M."/>
            <person name="Suarez D.L."/>
            <person name="Swayne D.E."/>
        </authorList>
    </citation>
    <scope>NUCLEOTIDE SEQUENCE [LARGE SCALE GENOMIC DNA]</scope>
    <source>
        <strain evidence="2">PRJEB14757</strain>
    </source>
</reference>
<organism evidence="2 3">
    <name type="scientific">Desulfamplus magnetovallimortis</name>
    <dbReference type="NCBI Taxonomy" id="1246637"/>
    <lineage>
        <taxon>Bacteria</taxon>
        <taxon>Pseudomonadati</taxon>
        <taxon>Thermodesulfobacteriota</taxon>
        <taxon>Desulfobacteria</taxon>
        <taxon>Desulfobacterales</taxon>
        <taxon>Desulfobacteraceae</taxon>
        <taxon>Desulfamplus</taxon>
    </lineage>
</organism>
<dbReference type="GO" id="GO:0016810">
    <property type="term" value="F:hydrolase activity, acting on carbon-nitrogen (but not peptide) bonds"/>
    <property type="evidence" value="ECO:0007669"/>
    <property type="project" value="InterPro"/>
</dbReference>
<dbReference type="RefSeq" id="WP_080810087.1">
    <property type="nucleotide sequence ID" value="NZ_LT828586.1"/>
</dbReference>
<dbReference type="GO" id="GO:0005975">
    <property type="term" value="P:carbohydrate metabolic process"/>
    <property type="evidence" value="ECO:0007669"/>
    <property type="project" value="InterPro"/>
</dbReference>
<dbReference type="Proteomes" id="UP000191931">
    <property type="component" value="Unassembled WGS sequence"/>
</dbReference>
<dbReference type="SUPFAM" id="SSF88713">
    <property type="entry name" value="Glycoside hydrolase/deacetylase"/>
    <property type="match status" value="1"/>
</dbReference>
<evidence type="ECO:0000313" key="2">
    <source>
        <dbReference type="EMBL" id="SLM31204.1"/>
    </source>
</evidence>
<dbReference type="STRING" id="1246637.MTBBW1_2850001"/>
<proteinExistence type="predicted"/>
<sequence length="310" mass="35489">MKYTPSSIWLHQLKENQVKVELERTIEMGITGDHAIDDTSENINLGASSVKVFFRADDIGVPGNSFFRLLSIFAKYDMPLALAVVPTWITYARWDTIQDRIASLNIEKYRQHKPLLSGKENFSATVKNQNSNLWCWHHHGWRHINHESVGKKQEFGPSRSFEAIKNDLERGKERLESILGGSFHKIFTPPWNRCSEECMDILADLDYEGVSRFEGAKPSVPEKLGELPVNVDLHTLKAIDAPSEWAMLMSQIRKGIEEGLCGVMIHHQRMNDNAFAFLELFFQMILKYRFEICSMSMLLNSTGSDDRALP</sequence>
<name>A0A1W1HFD2_9BACT</name>
<feature type="domain" description="NodB homology" evidence="1">
    <location>
        <begin position="63"/>
        <end position="209"/>
    </location>
</feature>
<dbReference type="InterPro" id="IPR002509">
    <property type="entry name" value="NODB_dom"/>
</dbReference>
<dbReference type="InterPro" id="IPR011330">
    <property type="entry name" value="Glyco_hydro/deAcase_b/a-brl"/>
</dbReference>
<keyword evidence="3" id="KW-1185">Reference proteome</keyword>
<dbReference type="EMBL" id="FWEV01000207">
    <property type="protein sequence ID" value="SLM31204.1"/>
    <property type="molecule type" value="Genomic_DNA"/>
</dbReference>
<dbReference type="AlphaFoldDB" id="A0A1W1HFD2"/>
<gene>
    <name evidence="2" type="ORF">MTBBW1_2850001</name>
</gene>
<dbReference type="Gene3D" id="3.20.20.370">
    <property type="entry name" value="Glycoside hydrolase/deacetylase"/>
    <property type="match status" value="1"/>
</dbReference>
<dbReference type="CDD" id="cd10928">
    <property type="entry name" value="CE4_u4"/>
    <property type="match status" value="1"/>
</dbReference>
<dbReference type="Pfam" id="PF01522">
    <property type="entry name" value="Polysacc_deac_1"/>
    <property type="match status" value="1"/>
</dbReference>
<protein>
    <recommendedName>
        <fullName evidence="1">NodB homology domain-containing protein</fullName>
    </recommendedName>
</protein>
<dbReference type="InterPro" id="IPR049591">
    <property type="entry name" value="CE4_u4-like"/>
</dbReference>
<evidence type="ECO:0000313" key="3">
    <source>
        <dbReference type="Proteomes" id="UP000191931"/>
    </source>
</evidence>
<accession>A0A1W1HFD2</accession>